<feature type="repeat" description="RCC1" evidence="2">
    <location>
        <begin position="83"/>
        <end position="132"/>
    </location>
</feature>
<feature type="domain" description="RCC1-like" evidence="3">
    <location>
        <begin position="24"/>
        <end position="402"/>
    </location>
</feature>
<dbReference type="InterPro" id="IPR058923">
    <property type="entry name" value="RCC1-like_dom"/>
</dbReference>
<dbReference type="Pfam" id="PF25390">
    <property type="entry name" value="WD40_RLD"/>
    <property type="match status" value="1"/>
</dbReference>
<accession>A0A2V3J6X9</accession>
<dbReference type="SUPFAM" id="SSF50985">
    <property type="entry name" value="RCC1/BLIP-II"/>
    <property type="match status" value="1"/>
</dbReference>
<reference evidence="4 5" key="1">
    <citation type="journal article" date="2018" name="Mol. Biol. Evol.">
        <title>Analysis of the draft genome of the red seaweed Gracilariopsis chorda provides insights into genome size evolution in Rhodophyta.</title>
        <authorList>
            <person name="Lee J."/>
            <person name="Yang E.C."/>
            <person name="Graf L."/>
            <person name="Yang J.H."/>
            <person name="Qiu H."/>
            <person name="Zel Zion U."/>
            <person name="Chan C.X."/>
            <person name="Stephens T.G."/>
            <person name="Weber A.P.M."/>
            <person name="Boo G.H."/>
            <person name="Boo S.M."/>
            <person name="Kim K.M."/>
            <person name="Shin Y."/>
            <person name="Jung M."/>
            <person name="Lee S.J."/>
            <person name="Yim H.S."/>
            <person name="Lee J.H."/>
            <person name="Bhattacharya D."/>
            <person name="Yoon H.S."/>
        </authorList>
    </citation>
    <scope>NUCLEOTIDE SEQUENCE [LARGE SCALE GENOMIC DNA]</scope>
    <source>
        <strain evidence="4 5">SKKU-2015</strain>
        <tissue evidence="4">Whole body</tissue>
    </source>
</reference>
<dbReference type="InterPro" id="IPR000408">
    <property type="entry name" value="Reg_chr_condens"/>
</dbReference>
<feature type="repeat" description="RCC1" evidence="2">
    <location>
        <begin position="308"/>
        <end position="360"/>
    </location>
</feature>
<name>A0A2V3J6X9_9FLOR</name>
<evidence type="ECO:0000256" key="2">
    <source>
        <dbReference type="PROSITE-ProRule" id="PRU00235"/>
    </source>
</evidence>
<feature type="repeat" description="RCC1" evidence="2">
    <location>
        <begin position="364"/>
        <end position="411"/>
    </location>
</feature>
<organism evidence="4 5">
    <name type="scientific">Gracilariopsis chorda</name>
    <dbReference type="NCBI Taxonomy" id="448386"/>
    <lineage>
        <taxon>Eukaryota</taxon>
        <taxon>Rhodophyta</taxon>
        <taxon>Florideophyceae</taxon>
        <taxon>Rhodymeniophycidae</taxon>
        <taxon>Gracilariales</taxon>
        <taxon>Gracilariaceae</taxon>
        <taxon>Gracilariopsis</taxon>
    </lineage>
</organism>
<keyword evidence="4" id="KW-0675">Receptor</keyword>
<sequence length="411" mass="43486">MLRVLSLSPSSSYRFASRRLLCAHAWGNADLGQLGLPSAQLVEEAETIGRTAPRPQSIPALQQARLRTASASSAHSAFVTDGGELLTCGYGADGQLGHSNFEDKHTPRIVINLPQVQAVACGNRHTLTLSLDGRVFSFGSNRFGQLGLSHLSSITRRVNSPEEVKLLSSIDCPITSISAGDDFSVAVDEQGKVYTWGSSANGRLGHPDAVVQPSVIAFLLARSREAQHSPRLIPGLKHVKVNHVDCGKHLATAVCNGGRTYTWGSGRHFQISTTRADDEYEPVQPTHGLSIRKVAHGASHTLMLTDGGTVFALGENERGCLGIGNTASSRVVVEPIRIPGLAGVTDVAAGWRLSAAVVGSGPDARVFMWGCGEAGALGTGEAVDHWEPFDIGLRARKIFIGCDGTSVFALS</sequence>
<dbReference type="EMBL" id="NBIV01000002">
    <property type="protein sequence ID" value="PXF49757.1"/>
    <property type="molecule type" value="Genomic_DNA"/>
</dbReference>
<dbReference type="STRING" id="448386.A0A2V3J6X9"/>
<feature type="repeat" description="RCC1" evidence="2">
    <location>
        <begin position="191"/>
        <end position="257"/>
    </location>
</feature>
<feature type="repeat" description="RCC1" evidence="2">
    <location>
        <begin position="21"/>
        <end position="82"/>
    </location>
</feature>
<dbReference type="AlphaFoldDB" id="A0A2V3J6X9"/>
<evidence type="ECO:0000313" key="4">
    <source>
        <dbReference type="EMBL" id="PXF49757.1"/>
    </source>
</evidence>
<proteinExistence type="predicted"/>
<evidence type="ECO:0000313" key="5">
    <source>
        <dbReference type="Proteomes" id="UP000247409"/>
    </source>
</evidence>
<evidence type="ECO:0000256" key="1">
    <source>
        <dbReference type="ARBA" id="ARBA00022737"/>
    </source>
</evidence>
<dbReference type="OrthoDB" id="605at2759"/>
<dbReference type="PRINTS" id="PR00633">
    <property type="entry name" value="RCCNDNSATION"/>
</dbReference>
<comment type="caution">
    <text evidence="4">The sequence shown here is derived from an EMBL/GenBank/DDBJ whole genome shotgun (WGS) entry which is preliminary data.</text>
</comment>
<gene>
    <name evidence="4" type="ORF">BWQ96_00409</name>
</gene>
<evidence type="ECO:0000259" key="3">
    <source>
        <dbReference type="Pfam" id="PF25390"/>
    </source>
</evidence>
<protein>
    <submittedName>
        <fullName evidence="4">Ultraviolet-B receptor UVR8</fullName>
    </submittedName>
</protein>
<dbReference type="PANTHER" id="PTHR22870:SF408">
    <property type="entry name" value="OS09G0560450 PROTEIN"/>
    <property type="match status" value="1"/>
</dbReference>
<keyword evidence="1" id="KW-0677">Repeat</keyword>
<dbReference type="InterPro" id="IPR009091">
    <property type="entry name" value="RCC1/BLIP-II"/>
</dbReference>
<feature type="repeat" description="RCC1" evidence="2">
    <location>
        <begin position="258"/>
        <end position="307"/>
    </location>
</feature>
<dbReference type="Proteomes" id="UP000247409">
    <property type="component" value="Unassembled WGS sequence"/>
</dbReference>
<feature type="repeat" description="RCC1" evidence="2">
    <location>
        <begin position="133"/>
        <end position="190"/>
    </location>
</feature>
<dbReference type="InterPro" id="IPR051210">
    <property type="entry name" value="Ub_ligase/GEF_domain"/>
</dbReference>
<keyword evidence="5" id="KW-1185">Reference proteome</keyword>
<dbReference type="PANTHER" id="PTHR22870">
    <property type="entry name" value="REGULATOR OF CHROMOSOME CONDENSATION"/>
    <property type="match status" value="1"/>
</dbReference>
<dbReference type="PROSITE" id="PS00626">
    <property type="entry name" value="RCC1_2"/>
    <property type="match status" value="1"/>
</dbReference>
<dbReference type="Gene3D" id="2.130.10.30">
    <property type="entry name" value="Regulator of chromosome condensation 1/beta-lactamase-inhibitor protein II"/>
    <property type="match status" value="2"/>
</dbReference>
<dbReference type="PROSITE" id="PS50012">
    <property type="entry name" value="RCC1_3"/>
    <property type="match status" value="7"/>
</dbReference>